<dbReference type="InterPro" id="IPR044880">
    <property type="entry name" value="NCX_ion-bd_dom_sf"/>
</dbReference>
<evidence type="ECO:0000256" key="7">
    <source>
        <dbReference type="ARBA" id="ARBA00023136"/>
    </source>
</evidence>
<dbReference type="GO" id="GO:0008273">
    <property type="term" value="F:calcium, potassium:sodium antiporter activity"/>
    <property type="evidence" value="ECO:0007669"/>
    <property type="project" value="TreeGrafter"/>
</dbReference>
<evidence type="ECO:0000256" key="4">
    <source>
        <dbReference type="ARBA" id="ARBA00022568"/>
    </source>
</evidence>
<dbReference type="Gene3D" id="1.20.1420.30">
    <property type="entry name" value="NCX, central ion-binding region"/>
    <property type="match status" value="1"/>
</dbReference>
<comment type="subcellular location">
    <subcellularLocation>
        <location evidence="1">Membrane</location>
        <topology evidence="1">Multi-pass membrane protein</topology>
    </subcellularLocation>
</comment>
<keyword evidence="4" id="KW-0406">Ion transport</keyword>
<accession>A0A8J4Y9A8</accession>
<dbReference type="GO" id="GO:0006874">
    <property type="term" value="P:intracellular calcium ion homeostasis"/>
    <property type="evidence" value="ECO:0007669"/>
    <property type="project" value="TreeGrafter"/>
</dbReference>
<evidence type="ECO:0000256" key="6">
    <source>
        <dbReference type="ARBA" id="ARBA00022989"/>
    </source>
</evidence>
<sequence>MLWIAAYSYLMVWMITVIGFTLGIRDTVMGLTLVAIGVSAPDAFSSLCVAKQGFGDMAMSNAIGSNVFDSLVHGLPWSSDAIGQNRSTLCGKQRPAILHHLPLLHRHLPHRGYTLKRLEIGQEIWRRPHGVVSDIHALR</sequence>
<evidence type="ECO:0000313" key="10">
    <source>
        <dbReference type="EMBL" id="KAG0722503.1"/>
    </source>
</evidence>
<dbReference type="AlphaFoldDB" id="A0A8J4Y9A8"/>
<feature type="domain" description="Sodium/calcium exchanger membrane region" evidence="9">
    <location>
        <begin position="1"/>
        <end position="81"/>
    </location>
</feature>
<evidence type="ECO:0000256" key="8">
    <source>
        <dbReference type="SAM" id="Phobius"/>
    </source>
</evidence>
<keyword evidence="7 8" id="KW-0472">Membrane</keyword>
<dbReference type="GO" id="GO:0005886">
    <property type="term" value="C:plasma membrane"/>
    <property type="evidence" value="ECO:0007669"/>
    <property type="project" value="TreeGrafter"/>
</dbReference>
<feature type="transmembrane region" description="Helical" evidence="8">
    <location>
        <begin position="6"/>
        <end position="24"/>
    </location>
</feature>
<name>A0A8J4Y9A8_CHIOP</name>
<protein>
    <submittedName>
        <fullName evidence="10">Putative sodium/potassium/calcium exchanger CG1090</fullName>
    </submittedName>
</protein>
<keyword evidence="6 8" id="KW-1133">Transmembrane helix</keyword>
<dbReference type="GO" id="GO:0005262">
    <property type="term" value="F:calcium channel activity"/>
    <property type="evidence" value="ECO:0007669"/>
    <property type="project" value="TreeGrafter"/>
</dbReference>
<proteinExistence type="inferred from homology"/>
<dbReference type="OrthoDB" id="2127281at2759"/>
<keyword evidence="11" id="KW-1185">Reference proteome</keyword>
<dbReference type="EMBL" id="JACEEZ010009471">
    <property type="protein sequence ID" value="KAG0722503.1"/>
    <property type="molecule type" value="Genomic_DNA"/>
</dbReference>
<comment type="similarity">
    <text evidence="2">Belongs to the Ca(2+):cation antiporter (CaCA) (TC 2.A.19) family. SLC24A subfamily.</text>
</comment>
<comment type="caution">
    <text evidence="10">The sequence shown here is derived from an EMBL/GenBank/DDBJ whole genome shotgun (WGS) entry which is preliminary data.</text>
</comment>
<evidence type="ECO:0000256" key="2">
    <source>
        <dbReference type="ARBA" id="ARBA00005364"/>
    </source>
</evidence>
<evidence type="ECO:0000256" key="1">
    <source>
        <dbReference type="ARBA" id="ARBA00004141"/>
    </source>
</evidence>
<keyword evidence="4" id="KW-0813">Transport</keyword>
<evidence type="ECO:0000313" key="11">
    <source>
        <dbReference type="Proteomes" id="UP000770661"/>
    </source>
</evidence>
<keyword evidence="4" id="KW-0106">Calcium</keyword>
<dbReference type="PANTHER" id="PTHR10846">
    <property type="entry name" value="SODIUM/POTASSIUM/CALCIUM EXCHANGER"/>
    <property type="match status" value="1"/>
</dbReference>
<evidence type="ECO:0000256" key="5">
    <source>
        <dbReference type="ARBA" id="ARBA00022692"/>
    </source>
</evidence>
<keyword evidence="4" id="KW-0109">Calcium transport</keyword>
<dbReference type="PANTHER" id="PTHR10846:SF74">
    <property type="entry name" value="SODIUM_POTASSIUM_CALCIUM EXCHANGER CG1090-RELATED"/>
    <property type="match status" value="1"/>
</dbReference>
<reference evidence="10" key="1">
    <citation type="submission" date="2020-07" db="EMBL/GenBank/DDBJ databases">
        <title>The High-quality genome of the commercially important snow crab, Chionoecetes opilio.</title>
        <authorList>
            <person name="Jeong J.-H."/>
            <person name="Ryu S."/>
        </authorList>
    </citation>
    <scope>NUCLEOTIDE SEQUENCE</scope>
    <source>
        <strain evidence="10">MADBK_172401_WGS</strain>
        <tissue evidence="10">Digestive gland</tissue>
    </source>
</reference>
<keyword evidence="3" id="KW-0050">Antiport</keyword>
<organism evidence="10 11">
    <name type="scientific">Chionoecetes opilio</name>
    <name type="common">Atlantic snow crab</name>
    <name type="synonym">Cancer opilio</name>
    <dbReference type="NCBI Taxonomy" id="41210"/>
    <lineage>
        <taxon>Eukaryota</taxon>
        <taxon>Metazoa</taxon>
        <taxon>Ecdysozoa</taxon>
        <taxon>Arthropoda</taxon>
        <taxon>Crustacea</taxon>
        <taxon>Multicrustacea</taxon>
        <taxon>Malacostraca</taxon>
        <taxon>Eumalacostraca</taxon>
        <taxon>Eucarida</taxon>
        <taxon>Decapoda</taxon>
        <taxon>Pleocyemata</taxon>
        <taxon>Brachyura</taxon>
        <taxon>Eubrachyura</taxon>
        <taxon>Majoidea</taxon>
        <taxon>Majidae</taxon>
        <taxon>Chionoecetes</taxon>
    </lineage>
</organism>
<dbReference type="InterPro" id="IPR004481">
    <property type="entry name" value="K/Na/Ca-exchanger"/>
</dbReference>
<evidence type="ECO:0000256" key="3">
    <source>
        <dbReference type="ARBA" id="ARBA00022449"/>
    </source>
</evidence>
<gene>
    <name evidence="10" type="ORF">GWK47_044372</name>
</gene>
<dbReference type="InterPro" id="IPR004837">
    <property type="entry name" value="NaCa_Exmemb"/>
</dbReference>
<keyword evidence="5 8" id="KW-0812">Transmembrane</keyword>
<dbReference type="Pfam" id="PF01699">
    <property type="entry name" value="Na_Ca_ex"/>
    <property type="match status" value="1"/>
</dbReference>
<dbReference type="Proteomes" id="UP000770661">
    <property type="component" value="Unassembled WGS sequence"/>
</dbReference>
<evidence type="ECO:0000259" key="9">
    <source>
        <dbReference type="Pfam" id="PF01699"/>
    </source>
</evidence>